<comment type="caution">
    <text evidence="1">The sequence shown here is derived from an EMBL/GenBank/DDBJ whole genome shotgun (WGS) entry which is preliminary data.</text>
</comment>
<proteinExistence type="predicted"/>
<evidence type="ECO:0000313" key="2">
    <source>
        <dbReference type="Proteomes" id="UP001500866"/>
    </source>
</evidence>
<name>A0ABN1GDR0_9BACI</name>
<dbReference type="RefSeq" id="WP_343814559.1">
    <property type="nucleotide sequence ID" value="NZ_BAAADS010000019.1"/>
</dbReference>
<sequence length="194" mass="22317">MDLKNERDILNLIGKDVWMMDILITAKSLHLPDWWICAGFVRSKIWDSSHGFRERTVIPDIDVIYFDNTNIDEGKEKRLQHRLLSTHPNEPWSVKNEARMHVVSNSPPYSSSVDAISKFPETATALGVKLDEYDNLMLAAPYGVEDAINMKIKPTSYFTKTSERIAIYEERVAKKNWQSNWGGLKVQHISDPAR</sequence>
<protein>
    <submittedName>
        <fullName evidence="1">Nucleotidyltransferase family protein</fullName>
    </submittedName>
</protein>
<dbReference type="InterPro" id="IPR009267">
    <property type="entry name" value="NTP_transf_6"/>
</dbReference>
<dbReference type="EMBL" id="BAAADS010000019">
    <property type="protein sequence ID" value="GAA0609402.1"/>
    <property type="molecule type" value="Genomic_DNA"/>
</dbReference>
<accession>A0ABN1GDR0</accession>
<dbReference type="PANTHER" id="PTHR39166:SF1">
    <property type="entry name" value="BLL1166 PROTEIN"/>
    <property type="match status" value="1"/>
</dbReference>
<reference evidence="1 2" key="1">
    <citation type="journal article" date="2019" name="Int. J. Syst. Evol. Microbiol.">
        <title>The Global Catalogue of Microorganisms (GCM) 10K type strain sequencing project: providing services to taxonomists for standard genome sequencing and annotation.</title>
        <authorList>
            <consortium name="The Broad Institute Genomics Platform"/>
            <consortium name="The Broad Institute Genome Sequencing Center for Infectious Disease"/>
            <person name="Wu L."/>
            <person name="Ma J."/>
        </authorList>
    </citation>
    <scope>NUCLEOTIDE SEQUENCE [LARGE SCALE GENOMIC DNA]</scope>
    <source>
        <strain evidence="1 2">JCM 15395</strain>
    </source>
</reference>
<keyword evidence="2" id="KW-1185">Reference proteome</keyword>
<organism evidence="1 2">
    <name type="scientific">Virgibacillus siamensis</name>
    <dbReference type="NCBI Taxonomy" id="480071"/>
    <lineage>
        <taxon>Bacteria</taxon>
        <taxon>Bacillati</taxon>
        <taxon>Bacillota</taxon>
        <taxon>Bacilli</taxon>
        <taxon>Bacillales</taxon>
        <taxon>Bacillaceae</taxon>
        <taxon>Virgibacillus</taxon>
    </lineage>
</organism>
<dbReference type="Proteomes" id="UP001500866">
    <property type="component" value="Unassembled WGS sequence"/>
</dbReference>
<dbReference type="Pfam" id="PF06042">
    <property type="entry name" value="NTP_transf_6"/>
    <property type="match status" value="1"/>
</dbReference>
<dbReference type="PANTHER" id="PTHR39166">
    <property type="entry name" value="BLL1166 PROTEIN"/>
    <property type="match status" value="1"/>
</dbReference>
<evidence type="ECO:0000313" key="1">
    <source>
        <dbReference type="EMBL" id="GAA0609402.1"/>
    </source>
</evidence>
<gene>
    <name evidence="1" type="ORF">GCM10009001_28560</name>
</gene>